<feature type="region of interest" description="Disordered" evidence="1">
    <location>
        <begin position="228"/>
        <end position="252"/>
    </location>
</feature>
<sequence>MSEGHGRVNGDGGADNDGGGGGAGLRCLVTGATGYIGGRLVPELLAAGHRVRCLARSPHKLRDHPWAGQAEVVRGDVTDAVSVSGAMEGIDVAYYLVHALGGGGDFEETDRRAARTFAERAEAAGVRRIVYLGGLTPPGVPEHDLSPHLRSRAEVGRVLLASGVPTTVLRAAVVIGSGSASFEMLRYLTERLPVMVTPSWVHTRIQPVAVRDVLRALVGSARMPGDVSRAFDIGGPDRDPRPSGPVRDTPAS</sequence>
<dbReference type="InterPro" id="IPR051783">
    <property type="entry name" value="NAD(P)-dependent_oxidoreduct"/>
</dbReference>
<feature type="domain" description="NAD(P)-binding" evidence="2">
    <location>
        <begin position="31"/>
        <end position="172"/>
    </location>
</feature>
<dbReference type="PANTHER" id="PTHR48079:SF6">
    <property type="entry name" value="NAD(P)-BINDING DOMAIN-CONTAINING PROTEIN-RELATED"/>
    <property type="match status" value="1"/>
</dbReference>
<dbReference type="PANTHER" id="PTHR48079">
    <property type="entry name" value="PROTEIN YEEZ"/>
    <property type="match status" value="1"/>
</dbReference>
<comment type="caution">
    <text evidence="3">The sequence shown here is derived from an EMBL/GenBank/DDBJ whole genome shotgun (WGS) entry which is preliminary data.</text>
</comment>
<evidence type="ECO:0000259" key="2">
    <source>
        <dbReference type="Pfam" id="PF13460"/>
    </source>
</evidence>
<organism evidence="3 4">
    <name type="scientific">Streptomyces thinghirensis</name>
    <dbReference type="NCBI Taxonomy" id="551547"/>
    <lineage>
        <taxon>Bacteria</taxon>
        <taxon>Bacillati</taxon>
        <taxon>Actinomycetota</taxon>
        <taxon>Actinomycetes</taxon>
        <taxon>Kitasatosporales</taxon>
        <taxon>Streptomycetaceae</taxon>
        <taxon>Streptomyces</taxon>
    </lineage>
</organism>
<dbReference type="Gene3D" id="3.40.50.720">
    <property type="entry name" value="NAD(P)-binding Rossmann-like Domain"/>
    <property type="match status" value="1"/>
</dbReference>
<gene>
    <name evidence="3" type="ORF">GCM10023323_57900</name>
</gene>
<dbReference type="Proteomes" id="UP001499878">
    <property type="component" value="Unassembled WGS sequence"/>
</dbReference>
<reference evidence="4" key="1">
    <citation type="journal article" date="2019" name="Int. J. Syst. Evol. Microbiol.">
        <title>The Global Catalogue of Microorganisms (GCM) 10K type strain sequencing project: providing services to taxonomists for standard genome sequencing and annotation.</title>
        <authorList>
            <consortium name="The Broad Institute Genomics Platform"/>
            <consortium name="The Broad Institute Genome Sequencing Center for Infectious Disease"/>
            <person name="Wu L."/>
            <person name="Ma J."/>
        </authorList>
    </citation>
    <scope>NUCLEOTIDE SEQUENCE [LARGE SCALE GENOMIC DNA]</scope>
    <source>
        <strain evidence="4">JCM 18306</strain>
    </source>
</reference>
<dbReference type="EMBL" id="BAABJR010000017">
    <property type="protein sequence ID" value="GAA5214131.1"/>
    <property type="molecule type" value="Genomic_DNA"/>
</dbReference>
<dbReference type="InterPro" id="IPR016040">
    <property type="entry name" value="NAD(P)-bd_dom"/>
</dbReference>
<keyword evidence="4" id="KW-1185">Reference proteome</keyword>
<accession>A0ABP9T9H6</accession>
<proteinExistence type="predicted"/>
<dbReference type="Pfam" id="PF13460">
    <property type="entry name" value="NAD_binding_10"/>
    <property type="match status" value="1"/>
</dbReference>
<protein>
    <recommendedName>
        <fullName evidence="2">NAD(P)-binding domain-containing protein</fullName>
    </recommendedName>
</protein>
<name>A0ABP9T9H6_9ACTN</name>
<evidence type="ECO:0000313" key="4">
    <source>
        <dbReference type="Proteomes" id="UP001499878"/>
    </source>
</evidence>
<evidence type="ECO:0000313" key="3">
    <source>
        <dbReference type="EMBL" id="GAA5214131.1"/>
    </source>
</evidence>
<dbReference type="InterPro" id="IPR036291">
    <property type="entry name" value="NAD(P)-bd_dom_sf"/>
</dbReference>
<evidence type="ECO:0000256" key="1">
    <source>
        <dbReference type="SAM" id="MobiDB-lite"/>
    </source>
</evidence>
<dbReference type="SUPFAM" id="SSF51735">
    <property type="entry name" value="NAD(P)-binding Rossmann-fold domains"/>
    <property type="match status" value="1"/>
</dbReference>